<dbReference type="AlphaFoldDB" id="A0A1D1W1A2"/>
<dbReference type="GO" id="GO:0005829">
    <property type="term" value="C:cytosol"/>
    <property type="evidence" value="ECO:0007669"/>
    <property type="project" value="TreeGrafter"/>
</dbReference>
<dbReference type="GO" id="GO:0019903">
    <property type="term" value="F:protein phosphatase binding"/>
    <property type="evidence" value="ECO:0007669"/>
    <property type="project" value="InterPro"/>
</dbReference>
<feature type="compositionally biased region" description="Polar residues" evidence="3">
    <location>
        <begin position="735"/>
        <end position="748"/>
    </location>
</feature>
<dbReference type="InterPro" id="IPR007587">
    <property type="entry name" value="SAPS"/>
</dbReference>
<proteinExistence type="inferred from homology"/>
<gene>
    <name evidence="4" type="primary">RvY_17190-1</name>
    <name evidence="4" type="synonym">RvY_17190.1</name>
    <name evidence="4" type="ORF">RvY_17190</name>
</gene>
<dbReference type="PANTHER" id="PTHR12634">
    <property type="entry name" value="SIT4 YEAST -ASSOCIATING PROTEIN-RELATED"/>
    <property type="match status" value="1"/>
</dbReference>
<dbReference type="PANTHER" id="PTHR12634:SF8">
    <property type="entry name" value="FIERY MOUNTAIN, ISOFORM D"/>
    <property type="match status" value="1"/>
</dbReference>
<feature type="region of interest" description="Disordered" evidence="3">
    <location>
        <begin position="537"/>
        <end position="573"/>
    </location>
</feature>
<feature type="compositionally biased region" description="Polar residues" evidence="3">
    <location>
        <begin position="585"/>
        <end position="597"/>
    </location>
</feature>
<keyword evidence="5" id="KW-1185">Reference proteome</keyword>
<dbReference type="EMBL" id="BDGG01000015">
    <property type="protein sequence ID" value="GAV07350.1"/>
    <property type="molecule type" value="Genomic_DNA"/>
</dbReference>
<evidence type="ECO:0000313" key="4">
    <source>
        <dbReference type="EMBL" id="GAV07350.1"/>
    </source>
</evidence>
<dbReference type="STRING" id="947166.A0A1D1W1A2"/>
<protein>
    <submittedName>
        <fullName evidence="4">Uncharacterized protein</fullName>
    </submittedName>
</protein>
<feature type="region of interest" description="Disordered" evidence="3">
    <location>
        <begin position="585"/>
        <end position="659"/>
    </location>
</feature>
<dbReference type="SUPFAM" id="SSF48371">
    <property type="entry name" value="ARM repeat"/>
    <property type="match status" value="1"/>
</dbReference>
<feature type="compositionally biased region" description="Polar residues" evidence="3">
    <location>
        <begin position="557"/>
        <end position="573"/>
    </location>
</feature>
<dbReference type="InterPro" id="IPR016024">
    <property type="entry name" value="ARM-type_fold"/>
</dbReference>
<feature type="compositionally biased region" description="Acidic residues" evidence="3">
    <location>
        <begin position="613"/>
        <end position="632"/>
    </location>
</feature>
<evidence type="ECO:0000256" key="2">
    <source>
        <dbReference type="ARBA" id="ARBA00023306"/>
    </source>
</evidence>
<dbReference type="Pfam" id="PF04499">
    <property type="entry name" value="SAPS"/>
    <property type="match status" value="1"/>
</dbReference>
<comment type="similarity">
    <text evidence="1">Belongs to the SAPS family.</text>
</comment>
<evidence type="ECO:0000256" key="3">
    <source>
        <dbReference type="SAM" id="MobiDB-lite"/>
    </source>
</evidence>
<sequence>MFWQRLDMMESRESSVMVVLNGTDTEQVRLDDLLAKEDCIQETKARNSQLIKVLQRNDVLMQLVNLITKEPPGEIDDKNRFKKPTLAVEMLNADVPEIDFALTQSNEYLDALFGFFDSSEAVNPILTSFVTRTLGLLIARRPQEMSAHLSSKEKILDSIMQHLNVTAVIDLFIRLITGNENETYRYQMCEWLNAHSFMEKVAAYLDATKSSDADFHNNSAQLLSDIIRFSREQQLQQLKPEDDVNSLTPETYANDLLKTANSEAFIGLLVSNLLRSTNSQSAVVNCLTVLGAPFEFIPVNFDGNNEQKILFSELSLRVVNARIDKYSKVLMPVIPQLHELFLKPPMRNSVISELIDGYSGLVKRVGQTRLQLVRLFALLISFGRVKLNQALFDSKLVLTLLDMFFEYPFNSFFHSQIQNCVNLILHNLPLGLSDPPNVTVDHPLLHQLIVTGQLQRKVMVAWRQNTEEESSGRTRKPYMGHLLAVCLEMSAEQSPAYPYIEMAVNQLGTEAVSEWEDFLKSAVQPLAEIQARCLSGQHPLQPTPGAMARSTAVPSFDNVQNGPSNNETSGQSNANMAMEVVPSSLNISDEKSTQSVFDESPDDEMRLQRMDTDDSDDEEMSDTPTNVDEEPDFPNMVVSDDQLSQGPKVPTPDWPSQQPLDVAEKAGIERMEEAENANSPWDDAIVNTAAPVSSDFPWNTENQPSAKSTDAWADFSVFSSTPDKSPAVHLPDPFSNPQLSVENVSPNNDSEDSPFEFSVRESLTPEPSSPNDDLKDPPLKEAVSSSNAVTGDIRMDRFVAGDAPTTPVSTSSSTPDNSNGKDSQEASSSSRQPHSEGSNIT</sequence>
<dbReference type="Proteomes" id="UP000186922">
    <property type="component" value="Unassembled WGS sequence"/>
</dbReference>
<accession>A0A1D1W1A2</accession>
<organism evidence="4 5">
    <name type="scientific">Ramazzottius varieornatus</name>
    <name type="common">Water bear</name>
    <name type="synonym">Tardigrade</name>
    <dbReference type="NCBI Taxonomy" id="947166"/>
    <lineage>
        <taxon>Eukaryota</taxon>
        <taxon>Metazoa</taxon>
        <taxon>Ecdysozoa</taxon>
        <taxon>Tardigrada</taxon>
        <taxon>Eutardigrada</taxon>
        <taxon>Parachela</taxon>
        <taxon>Hypsibioidea</taxon>
        <taxon>Ramazzottiidae</taxon>
        <taxon>Ramazzottius</taxon>
    </lineage>
</organism>
<feature type="region of interest" description="Disordered" evidence="3">
    <location>
        <begin position="717"/>
        <end position="841"/>
    </location>
</feature>
<feature type="compositionally biased region" description="Low complexity" evidence="3">
    <location>
        <begin position="804"/>
        <end position="815"/>
    </location>
</feature>
<comment type="caution">
    <text evidence="4">The sequence shown here is derived from an EMBL/GenBank/DDBJ whole genome shotgun (WGS) entry which is preliminary data.</text>
</comment>
<dbReference type="GO" id="GO:0019888">
    <property type="term" value="F:protein phosphatase regulator activity"/>
    <property type="evidence" value="ECO:0007669"/>
    <property type="project" value="TreeGrafter"/>
</dbReference>
<name>A0A1D1W1A2_RAMVA</name>
<dbReference type="GO" id="GO:0005634">
    <property type="term" value="C:nucleus"/>
    <property type="evidence" value="ECO:0007669"/>
    <property type="project" value="TreeGrafter"/>
</dbReference>
<evidence type="ECO:0000256" key="1">
    <source>
        <dbReference type="ARBA" id="ARBA00006180"/>
    </source>
</evidence>
<feature type="compositionally biased region" description="Polar residues" evidence="3">
    <location>
        <begin position="816"/>
        <end position="841"/>
    </location>
</feature>
<keyword evidence="2" id="KW-0131">Cell cycle</keyword>
<dbReference type="OrthoDB" id="295029at2759"/>
<feature type="compositionally biased region" description="Basic and acidic residues" evidence="3">
    <location>
        <begin position="603"/>
        <end position="612"/>
    </location>
</feature>
<evidence type="ECO:0000313" key="5">
    <source>
        <dbReference type="Proteomes" id="UP000186922"/>
    </source>
</evidence>
<reference evidence="4 5" key="1">
    <citation type="journal article" date="2016" name="Nat. Commun.">
        <title>Extremotolerant tardigrade genome and improved radiotolerance of human cultured cells by tardigrade-unique protein.</title>
        <authorList>
            <person name="Hashimoto T."/>
            <person name="Horikawa D.D."/>
            <person name="Saito Y."/>
            <person name="Kuwahara H."/>
            <person name="Kozuka-Hata H."/>
            <person name="Shin-I T."/>
            <person name="Minakuchi Y."/>
            <person name="Ohishi K."/>
            <person name="Motoyama A."/>
            <person name="Aizu T."/>
            <person name="Enomoto A."/>
            <person name="Kondo K."/>
            <person name="Tanaka S."/>
            <person name="Hara Y."/>
            <person name="Koshikawa S."/>
            <person name="Sagara H."/>
            <person name="Miura T."/>
            <person name="Yokobori S."/>
            <person name="Miyagawa K."/>
            <person name="Suzuki Y."/>
            <person name="Kubo T."/>
            <person name="Oyama M."/>
            <person name="Kohara Y."/>
            <person name="Fujiyama A."/>
            <person name="Arakawa K."/>
            <person name="Katayama T."/>
            <person name="Toyoda A."/>
            <person name="Kunieda T."/>
        </authorList>
    </citation>
    <scope>NUCLEOTIDE SEQUENCE [LARGE SCALE GENOMIC DNA]</scope>
    <source>
        <strain evidence="4 5">YOKOZUNA-1</strain>
    </source>
</reference>